<evidence type="ECO:0000313" key="1">
    <source>
        <dbReference type="EMBL" id="RFU29234.1"/>
    </source>
</evidence>
<sequence length="126" mass="14409">MVGSLDPRFKFMEADLSDMDEIWTVAEEAFETDAIWELPFKNCKKEDIPPWIMSNFAPRWSLPDITIYKIIEIASGRIVGWGGLQFPCVDRPLKEEELAIAVSHDLPPLLEGMDGYQLARQRLLPS</sequence>
<comment type="caution">
    <text evidence="1">The sequence shown here is derived from an EMBL/GenBank/DDBJ whole genome shotgun (WGS) entry which is preliminary data.</text>
</comment>
<dbReference type="STRING" id="5539.A0A3E2H777"/>
<evidence type="ECO:0000313" key="2">
    <source>
        <dbReference type="Proteomes" id="UP000258309"/>
    </source>
</evidence>
<dbReference type="OrthoDB" id="4738875at2759"/>
<keyword evidence="2" id="KW-1185">Reference proteome</keyword>
<dbReference type="Proteomes" id="UP000258309">
    <property type="component" value="Unassembled WGS sequence"/>
</dbReference>
<dbReference type="InterPro" id="IPR016181">
    <property type="entry name" value="Acyl_CoA_acyltransferase"/>
</dbReference>
<organism evidence="1 2">
    <name type="scientific">Scytalidium lignicola</name>
    <name type="common">Hyphomycete</name>
    <dbReference type="NCBI Taxonomy" id="5539"/>
    <lineage>
        <taxon>Eukaryota</taxon>
        <taxon>Fungi</taxon>
        <taxon>Dikarya</taxon>
        <taxon>Ascomycota</taxon>
        <taxon>Pezizomycotina</taxon>
        <taxon>Leotiomycetes</taxon>
        <taxon>Leotiomycetes incertae sedis</taxon>
        <taxon>Scytalidium</taxon>
    </lineage>
</organism>
<feature type="non-terminal residue" evidence="1">
    <location>
        <position position="126"/>
    </location>
</feature>
<feature type="non-terminal residue" evidence="1">
    <location>
        <position position="1"/>
    </location>
</feature>
<name>A0A3E2H777_SCYLI</name>
<dbReference type="SUPFAM" id="SSF55729">
    <property type="entry name" value="Acyl-CoA N-acyltransferases (Nat)"/>
    <property type="match status" value="1"/>
</dbReference>
<protein>
    <recommendedName>
        <fullName evidence="3">N-acetyltransferase domain-containing protein</fullName>
    </recommendedName>
</protein>
<gene>
    <name evidence="1" type="ORF">B7463_g7081</name>
</gene>
<proteinExistence type="predicted"/>
<dbReference type="AlphaFoldDB" id="A0A3E2H777"/>
<dbReference type="EMBL" id="NCSJ02000135">
    <property type="protein sequence ID" value="RFU29234.1"/>
    <property type="molecule type" value="Genomic_DNA"/>
</dbReference>
<evidence type="ECO:0008006" key="3">
    <source>
        <dbReference type="Google" id="ProtNLM"/>
    </source>
</evidence>
<accession>A0A3E2H777</accession>
<reference evidence="1 2" key="1">
    <citation type="submission" date="2018-05" db="EMBL/GenBank/DDBJ databases">
        <title>Draft genome sequence of Scytalidium lignicola DSM 105466, a ubiquitous saprotrophic fungus.</title>
        <authorList>
            <person name="Buettner E."/>
            <person name="Gebauer A.M."/>
            <person name="Hofrichter M."/>
            <person name="Liers C."/>
            <person name="Kellner H."/>
        </authorList>
    </citation>
    <scope>NUCLEOTIDE SEQUENCE [LARGE SCALE GENOMIC DNA]</scope>
    <source>
        <strain evidence="1 2">DSM 105466</strain>
    </source>
</reference>